<protein>
    <recommendedName>
        <fullName evidence="2">UPF0301 protein LU297_05065</fullName>
    </recommendedName>
</protein>
<evidence type="ECO:0000313" key="4">
    <source>
        <dbReference type="Proteomes" id="UP001063782"/>
    </source>
</evidence>
<evidence type="ECO:0000256" key="1">
    <source>
        <dbReference type="ARBA" id="ARBA00009600"/>
    </source>
</evidence>
<dbReference type="SUPFAM" id="SSF143456">
    <property type="entry name" value="VC0467-like"/>
    <property type="match status" value="1"/>
</dbReference>
<reference evidence="3" key="1">
    <citation type="submission" date="2021-12" db="EMBL/GenBank/DDBJ databases">
        <title>taxonomy of Moraxella sp. ZY201224.</title>
        <authorList>
            <person name="Li F."/>
        </authorList>
    </citation>
    <scope>NUCLEOTIDE SEQUENCE</scope>
    <source>
        <strain evidence="3">ZY201224</strain>
    </source>
</reference>
<evidence type="ECO:0000313" key="3">
    <source>
        <dbReference type="EMBL" id="UXZ04007.1"/>
    </source>
</evidence>
<dbReference type="HAMAP" id="MF_00758">
    <property type="entry name" value="UPF0301"/>
    <property type="match status" value="1"/>
</dbReference>
<evidence type="ECO:0000256" key="2">
    <source>
        <dbReference type="HAMAP-Rule" id="MF_00758"/>
    </source>
</evidence>
<dbReference type="PANTHER" id="PTHR30327">
    <property type="entry name" value="UNCHARACTERIZED PROTEIN YQGE"/>
    <property type="match status" value="1"/>
</dbReference>
<dbReference type="RefSeq" id="WP_263075482.1">
    <property type="nucleotide sequence ID" value="NZ_CP089977.1"/>
</dbReference>
<dbReference type="Proteomes" id="UP001063782">
    <property type="component" value="Chromosome"/>
</dbReference>
<dbReference type="Gene3D" id="3.40.1740.10">
    <property type="entry name" value="VC0467-like"/>
    <property type="match status" value="1"/>
</dbReference>
<comment type="similarity">
    <text evidence="1 2">Belongs to the UPF0301 (AlgH) family.</text>
</comment>
<dbReference type="InterPro" id="IPR003774">
    <property type="entry name" value="AlgH-like"/>
</dbReference>
<keyword evidence="4" id="KW-1185">Reference proteome</keyword>
<gene>
    <name evidence="3" type="ORF">LU297_05065</name>
</gene>
<dbReference type="Pfam" id="PF02622">
    <property type="entry name" value="DUF179"/>
    <property type="match status" value="1"/>
</dbReference>
<name>A0ABY6F1W4_9GAMM</name>
<proteinExistence type="inferred from homology"/>
<sequence length="183" mass="20339">MTKQLTHHFLAPSIQMDDERFIDTLIYICKHNTDGAWGFIINQPLDASVGGLLSELDLFTSQTTMNTPAMNGGPVRGEAGFVLHTGLPDYKSSFAISENICLTTSKDILEDISLDRVKHYLLCMGYCNWGKGQLDQEIANGDWLAYPADLSTIFAIDAKDRLACIYDKIGIHRHMMIDHIGSA</sequence>
<dbReference type="EMBL" id="CP089977">
    <property type="protein sequence ID" value="UXZ04007.1"/>
    <property type="molecule type" value="Genomic_DNA"/>
</dbReference>
<accession>A0ABY6F1W4</accession>
<dbReference type="PANTHER" id="PTHR30327:SF1">
    <property type="entry name" value="UPF0301 PROTEIN YQGE"/>
    <property type="match status" value="1"/>
</dbReference>
<organism evidence="3 4">
    <name type="scientific">Moraxella nasicaprae</name>
    <dbReference type="NCBI Taxonomy" id="2904122"/>
    <lineage>
        <taxon>Bacteria</taxon>
        <taxon>Pseudomonadati</taxon>
        <taxon>Pseudomonadota</taxon>
        <taxon>Gammaproteobacteria</taxon>
        <taxon>Moraxellales</taxon>
        <taxon>Moraxellaceae</taxon>
        <taxon>Moraxella</taxon>
    </lineage>
</organism>